<dbReference type="EMBL" id="CP037940">
    <property type="protein sequence ID" value="QBO35536.1"/>
    <property type="molecule type" value="Genomic_DNA"/>
</dbReference>
<evidence type="ECO:0000313" key="2">
    <source>
        <dbReference type="Proteomes" id="UP000292886"/>
    </source>
</evidence>
<dbReference type="KEGG" id="wei:EQG49_03220"/>
<protein>
    <submittedName>
        <fullName evidence="1">Uncharacterized protein</fullName>
    </submittedName>
</protein>
<proteinExistence type="predicted"/>
<dbReference type="AlphaFoldDB" id="A0A4P6YSB7"/>
<name>A0A4P6YSB7_9LACO</name>
<dbReference type="Proteomes" id="UP000292886">
    <property type="component" value="Chromosome"/>
</dbReference>
<dbReference type="RefSeq" id="WP_133362615.1">
    <property type="nucleotide sequence ID" value="NZ_CP037940.1"/>
</dbReference>
<reference evidence="2" key="1">
    <citation type="submission" date="2019-03" db="EMBL/GenBank/DDBJ databases">
        <title>Weissella sp. 26KH-42 Genome sequencing.</title>
        <authorList>
            <person name="Heo J."/>
            <person name="Kim S.-J."/>
            <person name="Kim J.-S."/>
            <person name="Hong S.-B."/>
            <person name="Kwon S.-W."/>
        </authorList>
    </citation>
    <scope>NUCLEOTIDE SEQUENCE [LARGE SCALE GENOMIC DNA]</scope>
    <source>
        <strain evidence="2">26KH-42</strain>
    </source>
</reference>
<evidence type="ECO:0000313" key="1">
    <source>
        <dbReference type="EMBL" id="QBO35536.1"/>
    </source>
</evidence>
<gene>
    <name evidence="1" type="ORF">EQG49_03220</name>
</gene>
<keyword evidence="2" id="KW-1185">Reference proteome</keyword>
<sequence length="141" mass="15998">MKTSKLYVAVKQEKLMGFDGNEADIVILVDNPEASGNFIRCGQMALYKDNNHIKKAVIYDGVDVNWARSDDFYHRDIFVFTNEIANTAELAILAVQGGKLMNSERVNINIAKLIAEIRQDQAMIMRKQAVIYQNMAHFLSK</sequence>
<organism evidence="1 2">
    <name type="scientific">Periweissella cryptocerci</name>
    <dbReference type="NCBI Taxonomy" id="2506420"/>
    <lineage>
        <taxon>Bacteria</taxon>
        <taxon>Bacillati</taxon>
        <taxon>Bacillota</taxon>
        <taxon>Bacilli</taxon>
        <taxon>Lactobacillales</taxon>
        <taxon>Lactobacillaceae</taxon>
        <taxon>Periweissella</taxon>
    </lineage>
</organism>
<accession>A0A4P6YSB7</accession>